<reference evidence="1" key="1">
    <citation type="journal article" date="2021" name="Proc. Natl. Acad. Sci. U.S.A.">
        <title>A Catalog of Tens of Thousands of Viruses from Human Metagenomes Reveals Hidden Associations with Chronic Diseases.</title>
        <authorList>
            <person name="Tisza M.J."/>
            <person name="Buck C.B."/>
        </authorList>
    </citation>
    <scope>NUCLEOTIDE SEQUENCE</scope>
    <source>
        <strain evidence="1">Ctshb19</strain>
    </source>
</reference>
<evidence type="ECO:0000313" key="1">
    <source>
        <dbReference type="EMBL" id="DAF93562.1"/>
    </source>
</evidence>
<protein>
    <submittedName>
        <fullName evidence="1">Uncharacterized protein</fullName>
    </submittedName>
</protein>
<accession>A0A8S5UGN9</accession>
<sequence>MDINLDAYFDQRGQLQEGANIDHLLDGHGFASVPLECALRDKIRYGTYHAATDLVRLFYAIEAQRSTERKYPAKYFWK</sequence>
<organism evidence="1">
    <name type="scientific">Myoviridae sp. ctshb19</name>
    <dbReference type="NCBI Taxonomy" id="2825194"/>
    <lineage>
        <taxon>Viruses</taxon>
        <taxon>Duplodnaviria</taxon>
        <taxon>Heunggongvirae</taxon>
        <taxon>Uroviricota</taxon>
        <taxon>Caudoviricetes</taxon>
    </lineage>
</organism>
<name>A0A8S5UGN9_9CAUD</name>
<proteinExistence type="predicted"/>
<dbReference type="EMBL" id="BK016086">
    <property type="protein sequence ID" value="DAF93562.1"/>
    <property type="molecule type" value="Genomic_DNA"/>
</dbReference>